<evidence type="ECO:0008006" key="5">
    <source>
        <dbReference type="Google" id="ProtNLM"/>
    </source>
</evidence>
<reference evidence="4" key="1">
    <citation type="submission" date="2016-10" db="EMBL/GenBank/DDBJ databases">
        <authorList>
            <person name="Varghese N."/>
            <person name="Submissions S."/>
        </authorList>
    </citation>
    <scope>NUCLEOTIDE SEQUENCE [LARGE SCALE GENOMIC DNA]</scope>
    <source>
        <strain evidence="4">DSM 22017</strain>
    </source>
</reference>
<keyword evidence="4" id="KW-1185">Reference proteome</keyword>
<feature type="region of interest" description="Disordered" evidence="1">
    <location>
        <begin position="154"/>
        <end position="178"/>
    </location>
</feature>
<proteinExistence type="predicted"/>
<dbReference type="PROSITE" id="PS51257">
    <property type="entry name" value="PROKAR_LIPOPROTEIN"/>
    <property type="match status" value="1"/>
</dbReference>
<name>A0A1H4LEB2_9ACTN</name>
<dbReference type="EMBL" id="FNRT01000002">
    <property type="protein sequence ID" value="SEB69010.1"/>
    <property type="molecule type" value="Genomic_DNA"/>
</dbReference>
<gene>
    <name evidence="3" type="ORF">SAMN04489844_0853</name>
</gene>
<feature type="signal peptide" evidence="2">
    <location>
        <begin position="1"/>
        <end position="23"/>
    </location>
</feature>
<accession>A0A1H4LEB2</accession>
<organism evidence="3 4">
    <name type="scientific">Nocardioides exalbidus</name>
    <dbReference type="NCBI Taxonomy" id="402596"/>
    <lineage>
        <taxon>Bacteria</taxon>
        <taxon>Bacillati</taxon>
        <taxon>Actinomycetota</taxon>
        <taxon>Actinomycetes</taxon>
        <taxon>Propionibacteriales</taxon>
        <taxon>Nocardioidaceae</taxon>
        <taxon>Nocardioides</taxon>
    </lineage>
</organism>
<evidence type="ECO:0000313" key="4">
    <source>
        <dbReference type="Proteomes" id="UP000198742"/>
    </source>
</evidence>
<protein>
    <recommendedName>
        <fullName evidence="5">Lipoprotein</fullName>
    </recommendedName>
</protein>
<dbReference type="STRING" id="402596.SAMN04489844_0853"/>
<feature type="chain" id="PRO_5011445132" description="Lipoprotein" evidence="2">
    <location>
        <begin position="24"/>
        <end position="178"/>
    </location>
</feature>
<keyword evidence="2" id="KW-0732">Signal</keyword>
<evidence type="ECO:0000313" key="3">
    <source>
        <dbReference type="EMBL" id="SEB69010.1"/>
    </source>
</evidence>
<dbReference type="AlphaFoldDB" id="A0A1H4LEB2"/>
<evidence type="ECO:0000256" key="1">
    <source>
        <dbReference type="SAM" id="MobiDB-lite"/>
    </source>
</evidence>
<sequence>MMEGMTRLPLRLLLVLTLGLALAACGGGPSSEESADALASMKSSVDDELRAMAGVLDASGLSVEQATGRVDDKGMSTRRAQDYLARAVLVGSGDEAGQVEQAATALEDAGWTRKAAGLDAGEANPWVQLERDDFRTTIGWTKVGPRELALRLDQAGDVEVPDDTPVVDRDNSEDIPLD</sequence>
<evidence type="ECO:0000256" key="2">
    <source>
        <dbReference type="SAM" id="SignalP"/>
    </source>
</evidence>
<dbReference type="Proteomes" id="UP000198742">
    <property type="component" value="Unassembled WGS sequence"/>
</dbReference>